<reference evidence="13 14" key="2">
    <citation type="submission" date="2019-09" db="EMBL/GenBank/DDBJ databases">
        <title>Complete Genome Sequence and Methylome Analysis of free living Spirochaetas.</title>
        <authorList>
            <person name="Leshcheva N."/>
            <person name="Mikheeva N."/>
        </authorList>
    </citation>
    <scope>NUCLEOTIDE SEQUENCE [LARGE SCALE GENOMIC DNA]</scope>
    <source>
        <strain evidence="13 14">P</strain>
    </source>
</reference>
<comment type="catalytic activity">
    <reaction evidence="11">
        <text>L-threonine + hydrogencarbonate + ATP = L-threonylcarbamoyladenylate + diphosphate + H2O</text>
        <dbReference type="Rhea" id="RHEA:36407"/>
        <dbReference type="ChEBI" id="CHEBI:15377"/>
        <dbReference type="ChEBI" id="CHEBI:17544"/>
        <dbReference type="ChEBI" id="CHEBI:30616"/>
        <dbReference type="ChEBI" id="CHEBI:33019"/>
        <dbReference type="ChEBI" id="CHEBI:57926"/>
        <dbReference type="ChEBI" id="CHEBI:73682"/>
        <dbReference type="EC" id="2.7.7.87"/>
    </reaction>
</comment>
<accession>A0A5C1QF81</accession>
<evidence type="ECO:0000256" key="4">
    <source>
        <dbReference type="ARBA" id="ARBA00022490"/>
    </source>
</evidence>
<dbReference type="KEGG" id="sper:EW093_15760"/>
<keyword evidence="5" id="KW-0808">Transferase</keyword>
<evidence type="ECO:0000256" key="10">
    <source>
        <dbReference type="ARBA" id="ARBA00029774"/>
    </source>
</evidence>
<dbReference type="GO" id="GO:0008033">
    <property type="term" value="P:tRNA processing"/>
    <property type="evidence" value="ECO:0007669"/>
    <property type="project" value="UniProtKB-KW"/>
</dbReference>
<gene>
    <name evidence="13" type="ORF">EW093_15760</name>
</gene>
<dbReference type="GO" id="GO:0061710">
    <property type="term" value="F:L-threonylcarbamoyladenylate synthase"/>
    <property type="evidence" value="ECO:0007669"/>
    <property type="project" value="UniProtKB-EC"/>
</dbReference>
<keyword evidence="4" id="KW-0963">Cytoplasm</keyword>
<proteinExistence type="inferred from homology"/>
<dbReference type="InterPro" id="IPR006070">
    <property type="entry name" value="Sua5-like_dom"/>
</dbReference>
<evidence type="ECO:0000256" key="11">
    <source>
        <dbReference type="ARBA" id="ARBA00048366"/>
    </source>
</evidence>
<dbReference type="InterPro" id="IPR050156">
    <property type="entry name" value="TC-AMP_synthase_SUA5"/>
</dbReference>
<evidence type="ECO:0000256" key="9">
    <source>
        <dbReference type="ARBA" id="ARBA00022840"/>
    </source>
</evidence>
<dbReference type="OrthoDB" id="9814580at2"/>
<dbReference type="GO" id="GO:0006450">
    <property type="term" value="P:regulation of translational fidelity"/>
    <property type="evidence" value="ECO:0007669"/>
    <property type="project" value="TreeGrafter"/>
</dbReference>
<dbReference type="GO" id="GO:0005737">
    <property type="term" value="C:cytoplasm"/>
    <property type="evidence" value="ECO:0007669"/>
    <property type="project" value="UniProtKB-SubCell"/>
</dbReference>
<keyword evidence="8" id="KW-0547">Nucleotide-binding</keyword>
<dbReference type="AlphaFoldDB" id="A0A5C1QF81"/>
<keyword evidence="9" id="KW-0067">ATP-binding</keyword>
<dbReference type="PANTHER" id="PTHR17490">
    <property type="entry name" value="SUA5"/>
    <property type="match status" value="1"/>
</dbReference>
<evidence type="ECO:0000256" key="2">
    <source>
        <dbReference type="ARBA" id="ARBA00007663"/>
    </source>
</evidence>
<reference evidence="13 14" key="1">
    <citation type="submission" date="2019-02" db="EMBL/GenBank/DDBJ databases">
        <authorList>
            <person name="Fomenkov A."/>
            <person name="Dubinina G."/>
            <person name="Grabovich M."/>
            <person name="Vincze T."/>
            <person name="Roberts R.J."/>
        </authorList>
    </citation>
    <scope>NUCLEOTIDE SEQUENCE [LARGE SCALE GENOMIC DNA]</scope>
    <source>
        <strain evidence="13 14">P</strain>
    </source>
</reference>
<feature type="domain" description="YrdC-like" evidence="12">
    <location>
        <begin position="18"/>
        <end position="130"/>
    </location>
</feature>
<keyword evidence="7" id="KW-0548">Nucleotidyltransferase</keyword>
<dbReference type="EC" id="2.7.7.87" evidence="3"/>
<evidence type="ECO:0000256" key="1">
    <source>
        <dbReference type="ARBA" id="ARBA00004496"/>
    </source>
</evidence>
<dbReference type="GO" id="GO:0005524">
    <property type="term" value="F:ATP binding"/>
    <property type="evidence" value="ECO:0007669"/>
    <property type="project" value="UniProtKB-KW"/>
</dbReference>
<comment type="similarity">
    <text evidence="2">Belongs to the SUA5 family.</text>
</comment>
<name>A0A5C1QF81_9SPIO</name>
<evidence type="ECO:0000256" key="8">
    <source>
        <dbReference type="ARBA" id="ARBA00022741"/>
    </source>
</evidence>
<evidence type="ECO:0000313" key="13">
    <source>
        <dbReference type="EMBL" id="QEN06077.1"/>
    </source>
</evidence>
<evidence type="ECO:0000259" key="12">
    <source>
        <dbReference type="Pfam" id="PF01300"/>
    </source>
</evidence>
<evidence type="ECO:0000256" key="6">
    <source>
        <dbReference type="ARBA" id="ARBA00022694"/>
    </source>
</evidence>
<dbReference type="InterPro" id="IPR017945">
    <property type="entry name" value="DHBP_synth_RibB-like_a/b_dom"/>
</dbReference>
<dbReference type="GO" id="GO:0000049">
    <property type="term" value="F:tRNA binding"/>
    <property type="evidence" value="ECO:0007669"/>
    <property type="project" value="TreeGrafter"/>
</dbReference>
<organism evidence="13 14">
    <name type="scientific">Thiospirochaeta perfilievii</name>
    <dbReference type="NCBI Taxonomy" id="252967"/>
    <lineage>
        <taxon>Bacteria</taxon>
        <taxon>Pseudomonadati</taxon>
        <taxon>Spirochaetota</taxon>
        <taxon>Spirochaetia</taxon>
        <taxon>Spirochaetales</taxon>
        <taxon>Spirochaetaceae</taxon>
        <taxon>Thiospirochaeta</taxon>
    </lineage>
</organism>
<dbReference type="SUPFAM" id="SSF55821">
    <property type="entry name" value="YrdC/RibB"/>
    <property type="match status" value="1"/>
</dbReference>
<evidence type="ECO:0000256" key="3">
    <source>
        <dbReference type="ARBA" id="ARBA00012584"/>
    </source>
</evidence>
<comment type="subcellular location">
    <subcellularLocation>
        <location evidence="1">Cytoplasm</location>
    </subcellularLocation>
</comment>
<sequence>MERFMDKIGIDTDRAGNIIKSGGLVIFPTETVYGLGANALDKSAVENIFKVKERPSYDPLIVHIDSVDKIEQVVSNFPENAKMLANKFWPGPLTIILEKSKDIPDIVTSGLNSVGVRIPEHPVALEFLKKPIDL</sequence>
<keyword evidence="6" id="KW-0819">tRNA processing</keyword>
<dbReference type="PANTHER" id="PTHR17490:SF16">
    <property type="entry name" value="THREONYLCARBAMOYL-AMP SYNTHASE"/>
    <property type="match status" value="1"/>
</dbReference>
<keyword evidence="14" id="KW-1185">Reference proteome</keyword>
<evidence type="ECO:0000256" key="7">
    <source>
        <dbReference type="ARBA" id="ARBA00022695"/>
    </source>
</evidence>
<dbReference type="Gene3D" id="3.90.870.10">
    <property type="entry name" value="DHBP synthase"/>
    <property type="match status" value="1"/>
</dbReference>
<dbReference type="NCBIfam" id="TIGR00057">
    <property type="entry name" value="L-threonylcarbamoyladenylate synthase"/>
    <property type="match status" value="1"/>
</dbReference>
<dbReference type="Pfam" id="PF01300">
    <property type="entry name" value="Sua5_yciO_yrdC"/>
    <property type="match status" value="1"/>
</dbReference>
<dbReference type="GO" id="GO:0003725">
    <property type="term" value="F:double-stranded RNA binding"/>
    <property type="evidence" value="ECO:0007669"/>
    <property type="project" value="InterPro"/>
</dbReference>
<evidence type="ECO:0000313" key="14">
    <source>
        <dbReference type="Proteomes" id="UP000323824"/>
    </source>
</evidence>
<evidence type="ECO:0000256" key="5">
    <source>
        <dbReference type="ARBA" id="ARBA00022679"/>
    </source>
</evidence>
<protein>
    <recommendedName>
        <fullName evidence="10">L-threonylcarbamoyladenylate synthase</fullName>
        <ecNumber evidence="3">2.7.7.87</ecNumber>
    </recommendedName>
    <alternativeName>
        <fullName evidence="10">L-threonylcarbamoyladenylate synthase</fullName>
    </alternativeName>
</protein>
<dbReference type="Proteomes" id="UP000323824">
    <property type="component" value="Chromosome"/>
</dbReference>
<dbReference type="EMBL" id="CP035807">
    <property type="protein sequence ID" value="QEN06077.1"/>
    <property type="molecule type" value="Genomic_DNA"/>
</dbReference>